<protein>
    <recommendedName>
        <fullName evidence="14">C2H2-type domain-containing protein</fullName>
    </recommendedName>
</protein>
<evidence type="ECO:0000256" key="13">
    <source>
        <dbReference type="SAM" id="MobiDB-lite"/>
    </source>
</evidence>
<dbReference type="AlphaFoldDB" id="A0AAN8LUQ3"/>
<dbReference type="PANTHER" id="PTHR24394:SF48">
    <property type="entry name" value="ZINC FINGER PROTEIN 771"/>
    <property type="match status" value="1"/>
</dbReference>
<dbReference type="Gene3D" id="3.30.160.60">
    <property type="entry name" value="Classic Zinc Finger"/>
    <property type="match status" value="5"/>
</dbReference>
<feature type="compositionally biased region" description="Basic and acidic residues" evidence="13">
    <location>
        <begin position="669"/>
        <end position="681"/>
    </location>
</feature>
<evidence type="ECO:0000256" key="5">
    <source>
        <dbReference type="ARBA" id="ARBA00022771"/>
    </source>
</evidence>
<sequence length="1017" mass="115069">MASCNFQAQLVSIMEVLAKAAVAEINQRVDDSCAVIRLEITQSQRDIDVLKRKCQMMESELKKTQRVRRKVFYPMASERSSYPVKIVLNKQRSSSQWREGEMTVEEDSQPQPTDVEQRVETEPILIKDEETAEDVWKTDHQEELRVTGEESGSKPGKPPSFEQRHCNEDFITQPNISLEDSVEHYPNSDHPEEPGTPRLASTEVFSTEQHQPDKDSLELVMVKDEKEEELDQTTALAGPDQFVMDETDGQLWTSVDPGRDADPDGHPDFSFHSTEEYSQNISIFPSHSGLPSVPTMTDDVGPSLHSSIWKPHANMFSAGSHMKRHVRTLADETRQQMSDGESSERLNLNNEGNSLALQPMQHQYRASESTVRMSECMTGSNMATTSTFSGYSLSRSSFNMVKRMRTQWRSGGTTERRFSCTFCGKSFQRFSELKVHLRSHTGEKPYTCEQCGRSFTQQCNLIRHALVHTGEKPYECTQWDGRGQGDEEVESGSGVMFYDGPAVTTTYNSIDFRCSERATMAARGREEKAFIELVVCGDSKGNVVQAVTKRQLLEQQETCFYPMASERTSYPVKIVSNKQRSTSQWRDREMAVEGDSQPQPTDVEQRVETEPILIKDEETAEDVWKTDPQEELRVTGEESGSKPGKPLSFEQRHCDEDFITQPNISPEDSVEHYPNSDRSEEPGTPQLASTEVFSTEQHRPAEDKDSLDLVMVKDEKEEELDQTTALAGPDQFVMDETDGQLWTSVDPGRDADPDGHPDFSFHATEEYSQNISIFPSHSGLPSVPTMTNDVGPSLHSSIWKPHANMFSVAKHMTRHVRTLADETRQQMPEGESSERLNSNNEGNSSALQPRQHQYGASESTVRMSECMTGSNMATTSTFSGYSLSRSSFNMVKRMRTQWRSGGPTERRFSCTFCGKSFPRFWQLKEHLRSHTGEKPYTCEQCGRSFTKQCNLIRHAVVHSGEKPYQCTQCGKCFTQRSSMKSHQRTHIGESPVSQYVAPAYPGDPHTSLMLSQTRWNK</sequence>
<dbReference type="PROSITE" id="PS50157">
    <property type="entry name" value="ZINC_FINGER_C2H2_2"/>
    <property type="match status" value="5"/>
</dbReference>
<keyword evidence="16" id="KW-1185">Reference proteome</keyword>
<organism evidence="15 16">
    <name type="scientific">Coregonus suidteri</name>
    <dbReference type="NCBI Taxonomy" id="861788"/>
    <lineage>
        <taxon>Eukaryota</taxon>
        <taxon>Metazoa</taxon>
        <taxon>Chordata</taxon>
        <taxon>Craniata</taxon>
        <taxon>Vertebrata</taxon>
        <taxon>Euteleostomi</taxon>
        <taxon>Actinopterygii</taxon>
        <taxon>Neopterygii</taxon>
        <taxon>Teleostei</taxon>
        <taxon>Protacanthopterygii</taxon>
        <taxon>Salmoniformes</taxon>
        <taxon>Salmonidae</taxon>
        <taxon>Coregoninae</taxon>
        <taxon>Coregonus</taxon>
    </lineage>
</organism>
<feature type="domain" description="C2H2-type" evidence="14">
    <location>
        <begin position="446"/>
        <end position="473"/>
    </location>
</feature>
<feature type="region of interest" description="Disordered" evidence="13">
    <location>
        <begin position="577"/>
        <end position="686"/>
    </location>
</feature>
<evidence type="ECO:0000256" key="7">
    <source>
        <dbReference type="ARBA" id="ARBA00023015"/>
    </source>
</evidence>
<dbReference type="PANTHER" id="PTHR24394">
    <property type="entry name" value="ZINC FINGER PROTEIN"/>
    <property type="match status" value="1"/>
</dbReference>
<feature type="domain" description="C2H2-type" evidence="14">
    <location>
        <begin position="936"/>
        <end position="963"/>
    </location>
</feature>
<keyword evidence="9" id="KW-0804">Transcription</keyword>
<comment type="subcellular location">
    <subcellularLocation>
        <location evidence="1">Nucleus</location>
    </subcellularLocation>
</comment>
<dbReference type="GO" id="GO:0000981">
    <property type="term" value="F:DNA-binding transcription factor activity, RNA polymerase II-specific"/>
    <property type="evidence" value="ECO:0007669"/>
    <property type="project" value="TreeGrafter"/>
</dbReference>
<keyword evidence="6" id="KW-0862">Zinc</keyword>
<reference evidence="15 16" key="1">
    <citation type="submission" date="2021-04" db="EMBL/GenBank/DDBJ databases">
        <authorList>
            <person name="De Guttry C."/>
            <person name="Zahm M."/>
            <person name="Klopp C."/>
            <person name="Cabau C."/>
            <person name="Louis A."/>
            <person name="Berthelot C."/>
            <person name="Parey E."/>
            <person name="Roest Crollius H."/>
            <person name="Montfort J."/>
            <person name="Robinson-Rechavi M."/>
            <person name="Bucao C."/>
            <person name="Bouchez O."/>
            <person name="Gislard M."/>
            <person name="Lluch J."/>
            <person name="Milhes M."/>
            <person name="Lampietro C."/>
            <person name="Lopez Roques C."/>
            <person name="Donnadieu C."/>
            <person name="Braasch I."/>
            <person name="Desvignes T."/>
            <person name="Postlethwait J."/>
            <person name="Bobe J."/>
            <person name="Wedekind C."/>
            <person name="Guiguen Y."/>
        </authorList>
    </citation>
    <scope>NUCLEOTIDE SEQUENCE [LARGE SCALE GENOMIC DNA]</scope>
    <source>
        <strain evidence="15">Cs_M1</strain>
        <tissue evidence="15">Blood</tissue>
    </source>
</reference>
<comment type="similarity">
    <text evidence="2">Belongs to the krueppel C2H2-type zinc-finger protein family.</text>
</comment>
<evidence type="ECO:0000256" key="10">
    <source>
        <dbReference type="ARBA" id="ARBA00023242"/>
    </source>
</evidence>
<dbReference type="GO" id="GO:0003677">
    <property type="term" value="F:DNA binding"/>
    <property type="evidence" value="ECO:0007669"/>
    <property type="project" value="UniProtKB-KW"/>
</dbReference>
<dbReference type="InterPro" id="IPR036236">
    <property type="entry name" value="Znf_C2H2_sf"/>
</dbReference>
<evidence type="ECO:0000256" key="6">
    <source>
        <dbReference type="ARBA" id="ARBA00022833"/>
    </source>
</evidence>
<evidence type="ECO:0000256" key="9">
    <source>
        <dbReference type="ARBA" id="ARBA00023163"/>
    </source>
</evidence>
<feature type="region of interest" description="Disordered" evidence="13">
    <location>
        <begin position="824"/>
        <end position="861"/>
    </location>
</feature>
<keyword evidence="3" id="KW-0479">Metal-binding</keyword>
<keyword evidence="4" id="KW-0677">Repeat</keyword>
<gene>
    <name evidence="15" type="ORF">J4Q44_G00189710</name>
</gene>
<dbReference type="SUPFAM" id="SSF57667">
    <property type="entry name" value="beta-beta-alpha zinc fingers"/>
    <property type="match status" value="4"/>
</dbReference>
<dbReference type="FunFam" id="3.30.160.60:FF:000912">
    <property type="entry name" value="Zinc finger protein 660"/>
    <property type="match status" value="2"/>
</dbReference>
<dbReference type="EMBL" id="JAGTTL010000016">
    <property type="protein sequence ID" value="KAK6310916.1"/>
    <property type="molecule type" value="Genomic_DNA"/>
</dbReference>
<feature type="domain" description="C2H2-type" evidence="14">
    <location>
        <begin position="908"/>
        <end position="935"/>
    </location>
</feature>
<evidence type="ECO:0000256" key="12">
    <source>
        <dbReference type="SAM" id="Coils"/>
    </source>
</evidence>
<feature type="compositionally biased region" description="Polar residues" evidence="13">
    <location>
        <begin position="835"/>
        <end position="861"/>
    </location>
</feature>
<name>A0AAN8LUQ3_9TELE</name>
<comment type="caution">
    <text evidence="15">The sequence shown here is derived from an EMBL/GenBank/DDBJ whole genome shotgun (WGS) entry which is preliminary data.</text>
</comment>
<keyword evidence="10" id="KW-0539">Nucleus</keyword>
<evidence type="ECO:0000256" key="4">
    <source>
        <dbReference type="ARBA" id="ARBA00022737"/>
    </source>
</evidence>
<dbReference type="GO" id="GO:0008270">
    <property type="term" value="F:zinc ion binding"/>
    <property type="evidence" value="ECO:0007669"/>
    <property type="project" value="UniProtKB-KW"/>
</dbReference>
<dbReference type="GO" id="GO:0000122">
    <property type="term" value="P:negative regulation of transcription by RNA polymerase II"/>
    <property type="evidence" value="ECO:0007669"/>
    <property type="project" value="UniProtKB-ARBA"/>
</dbReference>
<dbReference type="SMART" id="SM00355">
    <property type="entry name" value="ZnF_C2H2"/>
    <property type="match status" value="5"/>
</dbReference>
<evidence type="ECO:0000259" key="14">
    <source>
        <dbReference type="PROSITE" id="PS50157"/>
    </source>
</evidence>
<dbReference type="GO" id="GO:0005634">
    <property type="term" value="C:nucleus"/>
    <property type="evidence" value="ECO:0007669"/>
    <property type="project" value="UniProtKB-SubCell"/>
</dbReference>
<evidence type="ECO:0000256" key="8">
    <source>
        <dbReference type="ARBA" id="ARBA00023125"/>
    </source>
</evidence>
<evidence type="ECO:0000313" key="15">
    <source>
        <dbReference type="EMBL" id="KAK6310916.1"/>
    </source>
</evidence>
<keyword evidence="8" id="KW-0238">DNA-binding</keyword>
<keyword evidence="12" id="KW-0175">Coiled coil</keyword>
<dbReference type="Pfam" id="PF00096">
    <property type="entry name" value="zf-C2H2"/>
    <property type="match status" value="5"/>
</dbReference>
<feature type="domain" description="C2H2-type" evidence="14">
    <location>
        <begin position="418"/>
        <end position="445"/>
    </location>
</feature>
<feature type="coiled-coil region" evidence="12">
    <location>
        <begin position="40"/>
        <end position="67"/>
    </location>
</feature>
<dbReference type="Proteomes" id="UP001356427">
    <property type="component" value="Unassembled WGS sequence"/>
</dbReference>
<dbReference type="FunFam" id="3.30.160.60:FF:000145">
    <property type="entry name" value="Zinc finger protein 574"/>
    <property type="match status" value="1"/>
</dbReference>
<dbReference type="PROSITE" id="PS00028">
    <property type="entry name" value="ZINC_FINGER_C2H2_1"/>
    <property type="match status" value="5"/>
</dbReference>
<evidence type="ECO:0000256" key="3">
    <source>
        <dbReference type="ARBA" id="ARBA00022723"/>
    </source>
</evidence>
<evidence type="ECO:0000256" key="2">
    <source>
        <dbReference type="ARBA" id="ARBA00006991"/>
    </source>
</evidence>
<evidence type="ECO:0000256" key="1">
    <source>
        <dbReference type="ARBA" id="ARBA00004123"/>
    </source>
</evidence>
<evidence type="ECO:0000256" key="11">
    <source>
        <dbReference type="PROSITE-ProRule" id="PRU00042"/>
    </source>
</evidence>
<keyword evidence="5 11" id="KW-0863">Zinc-finger</keyword>
<feature type="compositionally biased region" description="Basic and acidic residues" evidence="13">
    <location>
        <begin position="115"/>
        <end position="152"/>
    </location>
</feature>
<accession>A0AAN8LUQ3</accession>
<feature type="region of interest" description="Disordered" evidence="13">
    <location>
        <begin position="93"/>
        <end position="164"/>
    </location>
</feature>
<proteinExistence type="inferred from homology"/>
<dbReference type="FunFam" id="3.30.160.60:FF:000666">
    <property type="entry name" value="RB-associated KRAB zinc finger protein-like"/>
    <property type="match status" value="1"/>
</dbReference>
<feature type="compositionally biased region" description="Basic and acidic residues" evidence="13">
    <location>
        <begin position="603"/>
        <end position="640"/>
    </location>
</feature>
<evidence type="ECO:0000313" key="16">
    <source>
        <dbReference type="Proteomes" id="UP001356427"/>
    </source>
</evidence>
<keyword evidence="7" id="KW-0805">Transcription regulation</keyword>
<dbReference type="InterPro" id="IPR013087">
    <property type="entry name" value="Znf_C2H2_type"/>
</dbReference>
<feature type="domain" description="C2H2-type" evidence="14">
    <location>
        <begin position="964"/>
        <end position="991"/>
    </location>
</feature>
<dbReference type="FunFam" id="3.30.160.60:FF:001465">
    <property type="entry name" value="Zinc finger protein 560"/>
    <property type="match status" value="1"/>
</dbReference>